<dbReference type="EMBL" id="BAABGY010000007">
    <property type="protein sequence ID" value="GAA4327749.1"/>
    <property type="molecule type" value="Genomic_DNA"/>
</dbReference>
<name>A0ABP8GNZ8_9BACT</name>
<keyword evidence="4" id="KW-0732">Signal</keyword>
<feature type="signal peptide" evidence="4">
    <location>
        <begin position="1"/>
        <end position="39"/>
    </location>
</feature>
<proteinExistence type="inferred from homology"/>
<evidence type="ECO:0000256" key="3">
    <source>
        <dbReference type="ARBA" id="ARBA00012865"/>
    </source>
</evidence>
<evidence type="ECO:0000259" key="5">
    <source>
        <dbReference type="Pfam" id="PF13354"/>
    </source>
</evidence>
<reference evidence="7" key="1">
    <citation type="journal article" date="2019" name="Int. J. Syst. Evol. Microbiol.">
        <title>The Global Catalogue of Microorganisms (GCM) 10K type strain sequencing project: providing services to taxonomists for standard genome sequencing and annotation.</title>
        <authorList>
            <consortium name="The Broad Institute Genomics Platform"/>
            <consortium name="The Broad Institute Genome Sequencing Center for Infectious Disease"/>
            <person name="Wu L."/>
            <person name="Ma J."/>
        </authorList>
    </citation>
    <scope>NUCLEOTIDE SEQUENCE [LARGE SCALE GENOMIC DNA]</scope>
    <source>
        <strain evidence="7">JCM 17919</strain>
    </source>
</reference>
<dbReference type="PROSITE" id="PS51257">
    <property type="entry name" value="PROKAR_LIPOPROTEIN"/>
    <property type="match status" value="1"/>
</dbReference>
<dbReference type="InterPro" id="IPR000871">
    <property type="entry name" value="Beta-lactam_class-A"/>
</dbReference>
<feature type="chain" id="PRO_5046769363" description="beta-lactamase" evidence="4">
    <location>
        <begin position="40"/>
        <end position="434"/>
    </location>
</feature>
<comment type="caution">
    <text evidence="6">The sequence shown here is derived from an EMBL/GenBank/DDBJ whole genome shotgun (WGS) entry which is preliminary data.</text>
</comment>
<comment type="catalytic activity">
    <reaction evidence="1">
        <text>a beta-lactam + H2O = a substituted beta-amino acid</text>
        <dbReference type="Rhea" id="RHEA:20401"/>
        <dbReference type="ChEBI" id="CHEBI:15377"/>
        <dbReference type="ChEBI" id="CHEBI:35627"/>
        <dbReference type="ChEBI" id="CHEBI:140347"/>
        <dbReference type="EC" id="3.5.2.6"/>
    </reaction>
</comment>
<comment type="similarity">
    <text evidence="2">Belongs to the class-A beta-lactamase family.</text>
</comment>
<dbReference type="InterPro" id="IPR045155">
    <property type="entry name" value="Beta-lactam_cat"/>
</dbReference>
<gene>
    <name evidence="6" type="ORF">GCM10023184_17140</name>
</gene>
<dbReference type="InterPro" id="IPR012338">
    <property type="entry name" value="Beta-lactam/transpept-like"/>
</dbReference>
<dbReference type="Pfam" id="PF13354">
    <property type="entry name" value="Beta-lactamase2"/>
    <property type="match status" value="1"/>
</dbReference>
<dbReference type="Proteomes" id="UP001501725">
    <property type="component" value="Unassembled WGS sequence"/>
</dbReference>
<dbReference type="PANTHER" id="PTHR35333:SF3">
    <property type="entry name" value="BETA-LACTAMASE-TYPE TRANSPEPTIDASE FOLD CONTAINING PROTEIN"/>
    <property type="match status" value="1"/>
</dbReference>
<feature type="domain" description="Beta-lactamase class A catalytic" evidence="5">
    <location>
        <begin position="99"/>
        <end position="375"/>
    </location>
</feature>
<protein>
    <recommendedName>
        <fullName evidence="3">beta-lactamase</fullName>
        <ecNumber evidence="3">3.5.2.6</ecNumber>
    </recommendedName>
</protein>
<accession>A0ABP8GNZ8</accession>
<evidence type="ECO:0000256" key="2">
    <source>
        <dbReference type="ARBA" id="ARBA00009009"/>
    </source>
</evidence>
<evidence type="ECO:0000256" key="1">
    <source>
        <dbReference type="ARBA" id="ARBA00001526"/>
    </source>
</evidence>
<sequence length="434" mass="49042">MDKALRHFNDMTTRITQFGRLAALGGALLLAACSASRKAAPPPPATQAPADTLLAGLLRQHPADFDSVLRNAATWGVQVLYTRIDRDAANRPRLSHHSYALNPDRYFYPASTVKLPVAALALQRLQELKGTGADRNSTLITEAATPRQTAVYNDPSSPDGRPTVAQYIRKILLVSDNDAYNRLYEFLGQEYINRELQRRGYDSVQIVHRLNIFLPEAENRAANPVRLLDSSGRLLHRKPLERSGMVYHVRHDSAGTGFYRGDSLVRAPFDFSKKNRLPLRDLHSILISLILPEAVPERQRFRISEDDRAFLLDYISRWPRESDYPAYDSSYKDTYSKLLLYGGEAPAIDGVRVYNKEGDAYGFLIDAAYIVDKAQGIEFFLSAVISCNPDGIYNDDRYAYRVGFRFLQRLGEVLLEHERARPRERKADLGGLPR</sequence>
<dbReference type="PANTHER" id="PTHR35333">
    <property type="entry name" value="BETA-LACTAMASE"/>
    <property type="match status" value="1"/>
</dbReference>
<organism evidence="6 7">
    <name type="scientific">Flaviaesturariibacter amylovorans</name>
    <dbReference type="NCBI Taxonomy" id="1084520"/>
    <lineage>
        <taxon>Bacteria</taxon>
        <taxon>Pseudomonadati</taxon>
        <taxon>Bacteroidota</taxon>
        <taxon>Chitinophagia</taxon>
        <taxon>Chitinophagales</taxon>
        <taxon>Chitinophagaceae</taxon>
        <taxon>Flaviaestuariibacter</taxon>
    </lineage>
</organism>
<evidence type="ECO:0000313" key="6">
    <source>
        <dbReference type="EMBL" id="GAA4327749.1"/>
    </source>
</evidence>
<dbReference type="SUPFAM" id="SSF56601">
    <property type="entry name" value="beta-lactamase/transpeptidase-like"/>
    <property type="match status" value="1"/>
</dbReference>
<evidence type="ECO:0000256" key="4">
    <source>
        <dbReference type="SAM" id="SignalP"/>
    </source>
</evidence>
<dbReference type="Gene3D" id="3.40.710.10">
    <property type="entry name" value="DD-peptidase/beta-lactamase superfamily"/>
    <property type="match status" value="1"/>
</dbReference>
<keyword evidence="7" id="KW-1185">Reference proteome</keyword>
<evidence type="ECO:0000313" key="7">
    <source>
        <dbReference type="Proteomes" id="UP001501725"/>
    </source>
</evidence>
<dbReference type="EC" id="3.5.2.6" evidence="3"/>